<accession>A0ACC1A2T8</accession>
<protein>
    <submittedName>
        <fullName evidence="1">Uncharacterized protein</fullName>
    </submittedName>
</protein>
<dbReference type="Proteomes" id="UP001164250">
    <property type="component" value="Chromosome 12"/>
</dbReference>
<dbReference type="EMBL" id="CM047908">
    <property type="protein sequence ID" value="KAJ0080751.1"/>
    <property type="molecule type" value="Genomic_DNA"/>
</dbReference>
<organism evidence="1 2">
    <name type="scientific">Pistacia atlantica</name>
    <dbReference type="NCBI Taxonomy" id="434234"/>
    <lineage>
        <taxon>Eukaryota</taxon>
        <taxon>Viridiplantae</taxon>
        <taxon>Streptophyta</taxon>
        <taxon>Embryophyta</taxon>
        <taxon>Tracheophyta</taxon>
        <taxon>Spermatophyta</taxon>
        <taxon>Magnoliopsida</taxon>
        <taxon>eudicotyledons</taxon>
        <taxon>Gunneridae</taxon>
        <taxon>Pentapetalae</taxon>
        <taxon>rosids</taxon>
        <taxon>malvids</taxon>
        <taxon>Sapindales</taxon>
        <taxon>Anacardiaceae</taxon>
        <taxon>Pistacia</taxon>
    </lineage>
</organism>
<evidence type="ECO:0000313" key="1">
    <source>
        <dbReference type="EMBL" id="KAJ0080751.1"/>
    </source>
</evidence>
<gene>
    <name evidence="1" type="ORF">Patl1_09582</name>
</gene>
<keyword evidence="2" id="KW-1185">Reference proteome</keyword>
<reference evidence="2" key="1">
    <citation type="journal article" date="2023" name="G3 (Bethesda)">
        <title>Genome assembly and association tests identify interacting loci associated with vigor, precocity, and sex in interspecific pistachio rootstocks.</title>
        <authorList>
            <person name="Palmer W."/>
            <person name="Jacygrad E."/>
            <person name="Sagayaradj S."/>
            <person name="Cavanaugh K."/>
            <person name="Han R."/>
            <person name="Bertier L."/>
            <person name="Beede B."/>
            <person name="Kafkas S."/>
            <person name="Golino D."/>
            <person name="Preece J."/>
            <person name="Michelmore R."/>
        </authorList>
    </citation>
    <scope>NUCLEOTIDE SEQUENCE [LARGE SCALE GENOMIC DNA]</scope>
</reference>
<evidence type="ECO:0000313" key="2">
    <source>
        <dbReference type="Proteomes" id="UP001164250"/>
    </source>
</evidence>
<sequence>MNELKVRHGISSEIKDIKSSVAEIKARVERYNLSPIDQGAVIRHDSRVESFFIQDAELVGIESNRDQLIDLLVSGTSDRLVVAVVGEGGLGKTTLVGRIYENDRVKKHFDCQARITVGKECTKIDILRKTLQACQTVTGSTHGEMDKMEENDLLATLQTELKDKCYLVVFDDVGKLEFWEYVEYALIENNKSSRIMLTTRNRRIAEQIPFVNVHSLQTLPSDKAFELFCRKAFGPQGCCPPELEKLSCDILRKCGSLPLAIVTVGSLLSNKNKVAFEWRKLLDDLGSQLGSDSHLKNVLFEESYSINCARLIRLWIAEGFVPYSQRRTSEQGAEQFLIDLIKRSLVQVVETDFSGRPRYCRVHDLMHEVIRGKAEYLGFSHFVNREHSNLPSKIRRISIQGSGDSVFESIKDSKIRSVYLFNIDKIPNSFMTTLGVDFKLIKVLDFEDSPIKDLPKQVGNLFHLHYLSVKNTKVNVLPRSIGKLLNLETLNLKRSLVSKLPVEIKNLKKLRYLVAYSSGKDCYYGEAVKIPEGFGSLMELQKLFLVEVNSKELIELTKLRNLRKLGIRVTNGNEKDPYACIGKLEKLVCLSIRVTTREEILDIESMTSPPPGLERLHLKGNMKKLPDWILKLDHIERISLELSGLTDDPLRVLKDLPNLLDLMLWDTCHDERLHFKEGWFPKLKILELIDFKGVELMIIEKGAMPNLEDLRIGSCPRLKEIPIGIEHLRNLKILVFRLMLKKIYYMIKDEKWKEVTQHIPKISVTFKIKEKIYYHTTKYLSSVLPVDFEKYIKEVDQST</sequence>
<name>A0ACC1A2T8_9ROSI</name>
<comment type="caution">
    <text evidence="1">The sequence shown here is derived from an EMBL/GenBank/DDBJ whole genome shotgun (WGS) entry which is preliminary data.</text>
</comment>
<proteinExistence type="predicted"/>